<gene>
    <name evidence="9" type="ORF">ColSpa_11974</name>
</gene>
<dbReference type="RefSeq" id="XP_049134143.1">
    <property type="nucleotide sequence ID" value="XM_049278186.1"/>
</dbReference>
<keyword evidence="4" id="KW-0238">DNA-binding</keyword>
<keyword evidence="6" id="KW-0539">Nucleus</keyword>
<keyword evidence="3" id="KW-0805">Transcription regulation</keyword>
<evidence type="ECO:0000256" key="7">
    <source>
        <dbReference type="SAM" id="MobiDB-lite"/>
    </source>
</evidence>
<dbReference type="InterPro" id="IPR051430">
    <property type="entry name" value="Fungal_TF_Env_Response"/>
</dbReference>
<sequence length="555" mass="60608">MLLREYMPPREVCDELVRLYLRTFESVFRVLHVPCFRRDYLRYWSNPQPASEPLVVQLLLVMAIGTCFYQDAVATDGAATLRCQATHWIHACQVRLAAPFRKKHLSLRRVQSQCLLVIALLTNTNAVGGDLAGISVASLVQSAMAVGLHIAPSQLPVSPLEAEVRRRLWVTILELAVQCSLDSGTHPVIPAEALNCEFPSNLNDSQISDSTETLPMGHATSTFTQSSIQCALLRSLPIRRRIAELLSRFQGELSYDTALRMGAELTAACRETSKLIDSFLLSPATANGPRPRAFHIKIQDLLARRFLLLLHAQFAHKATSNVAYHFSRTMCQECALLLLSPPSSQGGEPTRRRKTGAGDDGSDDDYNGDNAHTDTETNAAAAPWLSLQDFANLQLFGGSVFNNTFLAASLIVCAEVLQQLREDSSPVASSLSRRELLHALEHATSLTRRRVRAGETSVKAAAFFACMHACISARRTLLQHALVVADTVRTALAECCAVLEARLRGPIGSGVVYVDGSATSSVEQQLGDSGPSLDGSDPWDALPWEDDVGFLYQGA</sequence>
<evidence type="ECO:0000313" key="10">
    <source>
        <dbReference type="Proteomes" id="UP001055115"/>
    </source>
</evidence>
<comment type="caution">
    <text evidence="9">The sequence shown here is derived from an EMBL/GenBank/DDBJ whole genome shotgun (WGS) entry which is preliminary data.</text>
</comment>
<evidence type="ECO:0000256" key="5">
    <source>
        <dbReference type="ARBA" id="ARBA00023163"/>
    </source>
</evidence>
<protein>
    <submittedName>
        <fullName evidence="9">Transcription factor mlcR</fullName>
    </submittedName>
</protein>
<dbReference type="PANTHER" id="PTHR31944">
    <property type="entry name" value="HEME-RESPONSIVE ZINC FINGER TRANSCRIPTION FACTOR HAP1"/>
    <property type="match status" value="1"/>
</dbReference>
<evidence type="ECO:0000313" key="9">
    <source>
        <dbReference type="EMBL" id="GKT51793.1"/>
    </source>
</evidence>
<dbReference type="GeneID" id="73332776"/>
<accession>A0AA37PGK0</accession>
<dbReference type="GO" id="GO:0001228">
    <property type="term" value="F:DNA-binding transcription activator activity, RNA polymerase II-specific"/>
    <property type="evidence" value="ECO:0007669"/>
    <property type="project" value="TreeGrafter"/>
</dbReference>
<evidence type="ECO:0000256" key="3">
    <source>
        <dbReference type="ARBA" id="ARBA00023015"/>
    </source>
</evidence>
<proteinExistence type="predicted"/>
<evidence type="ECO:0000256" key="6">
    <source>
        <dbReference type="ARBA" id="ARBA00023242"/>
    </source>
</evidence>
<dbReference type="EMBL" id="BQXU01000054">
    <property type="protein sequence ID" value="GKT51793.1"/>
    <property type="molecule type" value="Genomic_DNA"/>
</dbReference>
<keyword evidence="1" id="KW-0479">Metal-binding</keyword>
<feature type="domain" description="Xylanolytic transcriptional activator regulatory" evidence="8">
    <location>
        <begin position="19"/>
        <end position="214"/>
    </location>
</feature>
<dbReference type="Pfam" id="PF04082">
    <property type="entry name" value="Fungal_trans"/>
    <property type="match status" value="1"/>
</dbReference>
<keyword evidence="2" id="KW-0862">Zinc</keyword>
<dbReference type="GO" id="GO:0008270">
    <property type="term" value="F:zinc ion binding"/>
    <property type="evidence" value="ECO:0007669"/>
    <property type="project" value="InterPro"/>
</dbReference>
<dbReference type="GO" id="GO:0000978">
    <property type="term" value="F:RNA polymerase II cis-regulatory region sequence-specific DNA binding"/>
    <property type="evidence" value="ECO:0007669"/>
    <property type="project" value="TreeGrafter"/>
</dbReference>
<dbReference type="CDD" id="cd12148">
    <property type="entry name" value="fungal_TF_MHR"/>
    <property type="match status" value="1"/>
</dbReference>
<reference evidence="9 10" key="1">
    <citation type="submission" date="2022-03" db="EMBL/GenBank/DDBJ databases">
        <title>Genome data of Colletotrichum spp.</title>
        <authorList>
            <person name="Utami Y.D."/>
            <person name="Hiruma K."/>
        </authorList>
    </citation>
    <scope>NUCLEOTIDE SEQUENCE [LARGE SCALE GENOMIC DNA]</scope>
    <source>
        <strain evidence="9 10">MAFF 239500</strain>
    </source>
</reference>
<evidence type="ECO:0000256" key="4">
    <source>
        <dbReference type="ARBA" id="ARBA00023125"/>
    </source>
</evidence>
<dbReference type="InterPro" id="IPR007219">
    <property type="entry name" value="XnlR_reg_dom"/>
</dbReference>
<evidence type="ECO:0000256" key="1">
    <source>
        <dbReference type="ARBA" id="ARBA00022723"/>
    </source>
</evidence>
<evidence type="ECO:0000259" key="8">
    <source>
        <dbReference type="Pfam" id="PF04082"/>
    </source>
</evidence>
<dbReference type="AlphaFoldDB" id="A0AA37PGK0"/>
<dbReference type="Proteomes" id="UP001055115">
    <property type="component" value="Unassembled WGS sequence"/>
</dbReference>
<evidence type="ECO:0000256" key="2">
    <source>
        <dbReference type="ARBA" id="ARBA00022833"/>
    </source>
</evidence>
<dbReference type="GO" id="GO:0006351">
    <property type="term" value="P:DNA-templated transcription"/>
    <property type="evidence" value="ECO:0007669"/>
    <property type="project" value="InterPro"/>
</dbReference>
<keyword evidence="10" id="KW-1185">Reference proteome</keyword>
<dbReference type="PANTHER" id="PTHR31944:SF129">
    <property type="entry name" value="ASPYRIDONES CLUSTER REGULATOR APDR-RELATED"/>
    <property type="match status" value="1"/>
</dbReference>
<name>A0AA37PGK0_9PEZI</name>
<keyword evidence="5" id="KW-0804">Transcription</keyword>
<dbReference type="GO" id="GO:0005634">
    <property type="term" value="C:nucleus"/>
    <property type="evidence" value="ECO:0007669"/>
    <property type="project" value="TreeGrafter"/>
</dbReference>
<feature type="region of interest" description="Disordered" evidence="7">
    <location>
        <begin position="342"/>
        <end position="374"/>
    </location>
</feature>
<organism evidence="9 10">
    <name type="scientific">Colletotrichum spaethianum</name>
    <dbReference type="NCBI Taxonomy" id="700344"/>
    <lineage>
        <taxon>Eukaryota</taxon>
        <taxon>Fungi</taxon>
        <taxon>Dikarya</taxon>
        <taxon>Ascomycota</taxon>
        <taxon>Pezizomycotina</taxon>
        <taxon>Sordariomycetes</taxon>
        <taxon>Hypocreomycetidae</taxon>
        <taxon>Glomerellales</taxon>
        <taxon>Glomerellaceae</taxon>
        <taxon>Colletotrichum</taxon>
        <taxon>Colletotrichum spaethianum species complex</taxon>
    </lineage>
</organism>